<dbReference type="Gene3D" id="3.40.50.300">
    <property type="entry name" value="P-loop containing nucleotide triphosphate hydrolases"/>
    <property type="match status" value="1"/>
</dbReference>
<evidence type="ECO:0000256" key="2">
    <source>
        <dbReference type="ARBA" id="ARBA00022448"/>
    </source>
</evidence>
<sequence>MTEPILQVRNLSVSFPGKQVLNQVGFTLNRGRFLCILGENGVGKTTLIRVILNQLKPASGSVRFFPSRRAVRIGYVPQFRNIDADYPLSIKDFVSLNLAKFKWPWLTRKERASVHQLLIKTNLDKIRNRPLGKASGGEKQRAYLAQSLLDQPNLLILDESTASLDPVAKVELLDVVKWLNQSEQLSVIFITHDVPLARKYADDYLLLTPGHYQFGEIGELENPNLWGKRQHA</sequence>
<dbReference type="Proteomes" id="UP001597156">
    <property type="component" value="Unassembled WGS sequence"/>
</dbReference>
<proteinExistence type="inferred from homology"/>
<feature type="domain" description="ABC transporter" evidence="5">
    <location>
        <begin position="6"/>
        <end position="232"/>
    </location>
</feature>
<evidence type="ECO:0000313" key="7">
    <source>
        <dbReference type="Proteomes" id="UP001597156"/>
    </source>
</evidence>
<evidence type="ECO:0000259" key="5">
    <source>
        <dbReference type="PROSITE" id="PS50893"/>
    </source>
</evidence>
<keyword evidence="7" id="KW-1185">Reference proteome</keyword>
<evidence type="ECO:0000256" key="4">
    <source>
        <dbReference type="ARBA" id="ARBA00022840"/>
    </source>
</evidence>
<dbReference type="PANTHER" id="PTHR42734">
    <property type="entry name" value="METAL TRANSPORT SYSTEM ATP-BINDING PROTEIN TM_0124-RELATED"/>
    <property type="match status" value="1"/>
</dbReference>
<dbReference type="InterPro" id="IPR050153">
    <property type="entry name" value="Metal_Ion_Import_ABC"/>
</dbReference>
<dbReference type="SUPFAM" id="SSF52540">
    <property type="entry name" value="P-loop containing nucleoside triphosphate hydrolases"/>
    <property type="match status" value="1"/>
</dbReference>
<gene>
    <name evidence="6" type="ORF">ACFQ22_09070</name>
</gene>
<dbReference type="GO" id="GO:0005524">
    <property type="term" value="F:ATP binding"/>
    <property type="evidence" value="ECO:0007669"/>
    <property type="project" value="UniProtKB-KW"/>
</dbReference>
<organism evidence="6 7">
    <name type="scientific">Lentilactobacillus raoultii</name>
    <dbReference type="NCBI Taxonomy" id="1987503"/>
    <lineage>
        <taxon>Bacteria</taxon>
        <taxon>Bacillati</taxon>
        <taxon>Bacillota</taxon>
        <taxon>Bacilli</taxon>
        <taxon>Lactobacillales</taxon>
        <taxon>Lactobacillaceae</taxon>
        <taxon>Lentilactobacillus</taxon>
    </lineage>
</organism>
<dbReference type="PANTHER" id="PTHR42734:SF17">
    <property type="entry name" value="METAL TRANSPORT SYSTEM ATP-BINDING PROTEIN TM_0124-RELATED"/>
    <property type="match status" value="1"/>
</dbReference>
<dbReference type="InterPro" id="IPR003593">
    <property type="entry name" value="AAA+_ATPase"/>
</dbReference>
<evidence type="ECO:0000256" key="1">
    <source>
        <dbReference type="ARBA" id="ARBA00005417"/>
    </source>
</evidence>
<accession>A0ABW3PGK6</accession>
<dbReference type="PROSITE" id="PS50893">
    <property type="entry name" value="ABC_TRANSPORTER_2"/>
    <property type="match status" value="1"/>
</dbReference>
<dbReference type="Pfam" id="PF00005">
    <property type="entry name" value="ABC_tran"/>
    <property type="match status" value="1"/>
</dbReference>
<dbReference type="RefSeq" id="WP_121978967.1">
    <property type="nucleotide sequence ID" value="NZ_JBHTLH010000031.1"/>
</dbReference>
<comment type="caution">
    <text evidence="6">The sequence shown here is derived from an EMBL/GenBank/DDBJ whole genome shotgun (WGS) entry which is preliminary data.</text>
</comment>
<evidence type="ECO:0000313" key="6">
    <source>
        <dbReference type="EMBL" id="MFD1125499.1"/>
    </source>
</evidence>
<evidence type="ECO:0000256" key="3">
    <source>
        <dbReference type="ARBA" id="ARBA00022741"/>
    </source>
</evidence>
<reference evidence="7" key="1">
    <citation type="journal article" date="2019" name="Int. J. Syst. Evol. Microbiol.">
        <title>The Global Catalogue of Microorganisms (GCM) 10K type strain sequencing project: providing services to taxonomists for standard genome sequencing and annotation.</title>
        <authorList>
            <consortium name="The Broad Institute Genomics Platform"/>
            <consortium name="The Broad Institute Genome Sequencing Center for Infectious Disease"/>
            <person name="Wu L."/>
            <person name="Ma J."/>
        </authorList>
    </citation>
    <scope>NUCLEOTIDE SEQUENCE [LARGE SCALE GENOMIC DNA]</scope>
    <source>
        <strain evidence="7">CCUG 71848</strain>
    </source>
</reference>
<name>A0ABW3PGK6_9LACO</name>
<dbReference type="InterPro" id="IPR027417">
    <property type="entry name" value="P-loop_NTPase"/>
</dbReference>
<dbReference type="InterPro" id="IPR003439">
    <property type="entry name" value="ABC_transporter-like_ATP-bd"/>
</dbReference>
<dbReference type="SMART" id="SM00382">
    <property type="entry name" value="AAA"/>
    <property type="match status" value="1"/>
</dbReference>
<keyword evidence="3" id="KW-0547">Nucleotide-binding</keyword>
<comment type="similarity">
    <text evidence="1">Belongs to the ABC transporter superfamily.</text>
</comment>
<keyword evidence="2" id="KW-0813">Transport</keyword>
<protein>
    <submittedName>
        <fullName evidence="6">Metal ABC transporter ATP-binding protein</fullName>
    </submittedName>
</protein>
<dbReference type="EMBL" id="JBHTLH010000031">
    <property type="protein sequence ID" value="MFD1125499.1"/>
    <property type="molecule type" value="Genomic_DNA"/>
</dbReference>
<keyword evidence="4 6" id="KW-0067">ATP-binding</keyword>